<comment type="caution">
    <text evidence="3">The sequence shown here is derived from an EMBL/GenBank/DDBJ whole genome shotgun (WGS) entry which is preliminary data.</text>
</comment>
<evidence type="ECO:0000256" key="1">
    <source>
        <dbReference type="SAM" id="MobiDB-lite"/>
    </source>
</evidence>
<feature type="compositionally biased region" description="Polar residues" evidence="1">
    <location>
        <begin position="126"/>
        <end position="141"/>
    </location>
</feature>
<dbReference type="EMBL" id="QTJU01000012">
    <property type="protein sequence ID" value="RFM26034.1"/>
    <property type="molecule type" value="Genomic_DNA"/>
</dbReference>
<dbReference type="GO" id="GO:0051082">
    <property type="term" value="F:unfolded protein binding"/>
    <property type="evidence" value="ECO:0007669"/>
    <property type="project" value="TreeGrafter"/>
</dbReference>
<evidence type="ECO:0000313" key="3">
    <source>
        <dbReference type="EMBL" id="RFM26034.1"/>
    </source>
</evidence>
<dbReference type="PANTHER" id="PTHR38102">
    <property type="entry name" value="PERIPLASMIC CHAPERONE SPY"/>
    <property type="match status" value="1"/>
</dbReference>
<reference evidence="3 4" key="1">
    <citation type="submission" date="2018-08" db="EMBL/GenBank/DDBJ databases">
        <title>Chitinophagaceae sp. K23C18032701, a novel bacterium isolated from forest soil.</title>
        <authorList>
            <person name="Wang C."/>
        </authorList>
    </citation>
    <scope>NUCLEOTIDE SEQUENCE [LARGE SCALE GENOMIC DNA]</scope>
    <source>
        <strain evidence="3 4">K23C18032701</strain>
    </source>
</reference>
<keyword evidence="2" id="KW-0732">Signal</keyword>
<dbReference type="AlphaFoldDB" id="A0A3E1NDW1"/>
<feature type="chain" id="PRO_5017579773" evidence="2">
    <location>
        <begin position="24"/>
        <end position="141"/>
    </location>
</feature>
<feature type="region of interest" description="Disordered" evidence="1">
    <location>
        <begin position="104"/>
        <end position="141"/>
    </location>
</feature>
<evidence type="ECO:0000256" key="2">
    <source>
        <dbReference type="SAM" id="SignalP"/>
    </source>
</evidence>
<organism evidence="3 4">
    <name type="scientific">Deminuibacter soli</name>
    <dbReference type="NCBI Taxonomy" id="2291815"/>
    <lineage>
        <taxon>Bacteria</taxon>
        <taxon>Pseudomonadati</taxon>
        <taxon>Bacteroidota</taxon>
        <taxon>Chitinophagia</taxon>
        <taxon>Chitinophagales</taxon>
        <taxon>Chitinophagaceae</taxon>
        <taxon>Deminuibacter</taxon>
    </lineage>
</organism>
<dbReference type="Gene3D" id="1.20.120.1490">
    <property type="match status" value="1"/>
</dbReference>
<keyword evidence="4" id="KW-1185">Reference proteome</keyword>
<dbReference type="GO" id="GO:0030288">
    <property type="term" value="C:outer membrane-bounded periplasmic space"/>
    <property type="evidence" value="ECO:0007669"/>
    <property type="project" value="TreeGrafter"/>
</dbReference>
<dbReference type="InterPro" id="IPR052211">
    <property type="entry name" value="Cpx_auxiliary_protein"/>
</dbReference>
<evidence type="ECO:0000313" key="4">
    <source>
        <dbReference type="Proteomes" id="UP000261284"/>
    </source>
</evidence>
<dbReference type="Proteomes" id="UP000261284">
    <property type="component" value="Unassembled WGS sequence"/>
</dbReference>
<protein>
    <submittedName>
        <fullName evidence="3">Uncharacterized protein</fullName>
    </submittedName>
</protein>
<sequence>MNAMKKILFLFAIVLFAAGAAQAQTQDSTAVKSQHQHNHMGKAHHKNPFRELNLTKDQNDKIKAISQDGKAKRQEIMNNTALSDADKKQQLKALHNSNRKAIAAVLTPDQQTKLKEMQKNRRQHSPKNQGTSPNDTTPANS</sequence>
<name>A0A3E1NDW1_9BACT</name>
<proteinExistence type="predicted"/>
<gene>
    <name evidence="3" type="ORF">DXN05_22180</name>
</gene>
<feature type="signal peptide" evidence="2">
    <location>
        <begin position="1"/>
        <end position="23"/>
    </location>
</feature>
<accession>A0A3E1NDW1</accession>
<dbReference type="PANTHER" id="PTHR38102:SF1">
    <property type="entry name" value="PERIPLASMIC CHAPERONE SPY"/>
    <property type="match status" value="1"/>
</dbReference>